<dbReference type="RefSeq" id="WP_003389982.1">
    <property type="nucleotide sequence ID" value="NZ_APBN01000009.1"/>
</dbReference>
<evidence type="ECO:0000313" key="1">
    <source>
        <dbReference type="EMBL" id="EMT51162.1"/>
    </source>
</evidence>
<proteinExistence type="predicted"/>
<organism evidence="1 2">
    <name type="scientific">Brevibacillus borstelensis AK1</name>
    <dbReference type="NCBI Taxonomy" id="1300222"/>
    <lineage>
        <taxon>Bacteria</taxon>
        <taxon>Bacillati</taxon>
        <taxon>Bacillota</taxon>
        <taxon>Bacilli</taxon>
        <taxon>Bacillales</taxon>
        <taxon>Paenibacillaceae</taxon>
        <taxon>Brevibacillus</taxon>
    </lineage>
</organism>
<dbReference type="EMBL" id="APBN01000009">
    <property type="protein sequence ID" value="EMT51162.1"/>
    <property type="molecule type" value="Genomic_DNA"/>
</dbReference>
<dbReference type="OrthoDB" id="121684at2"/>
<reference evidence="1 2" key="1">
    <citation type="submission" date="2013-03" db="EMBL/GenBank/DDBJ databases">
        <title>Assembly of a new bacterial strain Brevibacillus borstelensis AK1.</title>
        <authorList>
            <person name="Rajan I."/>
            <person name="PoliReddy D."/>
            <person name="Sugumar T."/>
            <person name="Rathinam K."/>
            <person name="Alqarawi S."/>
            <person name="Khalil A.B."/>
            <person name="Sivakumar N."/>
        </authorList>
    </citation>
    <scope>NUCLEOTIDE SEQUENCE [LARGE SCALE GENOMIC DNA]</scope>
    <source>
        <strain evidence="1 2">AK1</strain>
    </source>
</reference>
<dbReference type="STRING" id="1300222.I532_18107"/>
<keyword evidence="2" id="KW-1185">Reference proteome</keyword>
<dbReference type="AlphaFoldDB" id="M8DCR6"/>
<comment type="caution">
    <text evidence="1">The sequence shown here is derived from an EMBL/GenBank/DDBJ whole genome shotgun (WGS) entry which is preliminary data.</text>
</comment>
<gene>
    <name evidence="1" type="ORF">I532_18107</name>
</gene>
<sequence>MAKYRKKPVAIEAEVYREGLEDDFEFYSLTEQYFGYYTKEQLKHGYPKANSVPMIETSEGRIKISEDDCIIDYNTVGIWAYSQLIYFAYICSAKTIPVTPSSLIPEFLQI</sequence>
<name>M8DCR6_9BACL</name>
<protein>
    <submittedName>
        <fullName evidence="1">Uncharacterized protein</fullName>
    </submittedName>
</protein>
<evidence type="ECO:0000313" key="2">
    <source>
        <dbReference type="Proteomes" id="UP000012081"/>
    </source>
</evidence>
<accession>M8DCR6</accession>
<dbReference type="Proteomes" id="UP000012081">
    <property type="component" value="Unassembled WGS sequence"/>
</dbReference>